<dbReference type="EnsemblMetazoa" id="CJA13679.1">
    <property type="protein sequence ID" value="CJA13679.1"/>
    <property type="gene ID" value="WBGene00132883"/>
</dbReference>
<dbReference type="AlphaFoldDB" id="A0A8R1DWE0"/>
<accession>A0A8R1DWE0</accession>
<dbReference type="InterPro" id="IPR011701">
    <property type="entry name" value="MFS"/>
</dbReference>
<evidence type="ECO:0000259" key="4">
    <source>
        <dbReference type="PROSITE" id="PS50850"/>
    </source>
</evidence>
<name>A0A8R1DWE0_CAEJA</name>
<feature type="transmembrane region" description="Helical" evidence="3">
    <location>
        <begin position="149"/>
        <end position="172"/>
    </location>
</feature>
<feature type="transmembrane region" description="Helical" evidence="3">
    <location>
        <begin position="21"/>
        <end position="44"/>
    </location>
</feature>
<feature type="compositionally biased region" description="Basic and acidic residues" evidence="2">
    <location>
        <begin position="339"/>
        <end position="348"/>
    </location>
</feature>
<sequence length="589" mass="62826">MTGAPVSSGSGKLVPLPPDGGWGWVVVLGSFFVHVFADGFVYSFGVLVETLMLEFNANNTTSSLIISLLTGLTLGSGPLASAVCNKYGCRITTITGACIALVGCACSYFATAMWHIVISVGVIMGIGFGLMYCPAIVIVTMYFENKRSLATGIAVAGAGVGTVLFAPINAFLINNYGWRSVFLAFMFVLVLCALCGATFAPLEFALVPDNDEEDENNEVFEEDGKKSAANEDNGEKATLLSPPAALSRSLSQSSGVQRSGEKIRPASSMGAVDAESQPRSRRGTVGERDSGYLNRKDVFYTGSISNVAEFREDPDKYRSTGSLHGRHPTVGSIAAHSTGKLDDVREGSQEDSQALDISETTNTDNVEGKNMFKTISNMLSLPLLMDPTFLLFALSNLLTSVGFNSPLYFLPLHAAKIGLDQIEGSKVLSAFGISNTIGRIIFGVVADHKLPLPFGLGEDTARNRLWMYNISLTICGVLTTFCYKFVGFIPLSVYSASFGFSIASYICLTSVILVDLLGLDKLTNAFGLLLLWQGVGTVFGPPVSGYLADLTGNYTLSFVFCGINLLISGIMLFGIPVFQKKAQAKSGKH</sequence>
<reference evidence="5" key="2">
    <citation type="submission" date="2022-06" db="UniProtKB">
        <authorList>
            <consortium name="EnsemblMetazoa"/>
        </authorList>
    </citation>
    <scope>IDENTIFICATION</scope>
    <source>
        <strain evidence="5">DF5081</strain>
    </source>
</reference>
<evidence type="ECO:0000313" key="5">
    <source>
        <dbReference type="EnsemblMetazoa" id="CJA13679.1"/>
    </source>
</evidence>
<dbReference type="OMA" id="TAMWHIV"/>
<keyword evidence="3" id="KW-1133">Transmembrane helix</keyword>
<dbReference type="PROSITE" id="PS50850">
    <property type="entry name" value="MFS"/>
    <property type="match status" value="1"/>
</dbReference>
<dbReference type="SUPFAM" id="SSF103473">
    <property type="entry name" value="MFS general substrate transporter"/>
    <property type="match status" value="1"/>
</dbReference>
<dbReference type="GO" id="GO:0016020">
    <property type="term" value="C:membrane"/>
    <property type="evidence" value="ECO:0007669"/>
    <property type="project" value="UniProtKB-SubCell"/>
</dbReference>
<dbReference type="InterPro" id="IPR020846">
    <property type="entry name" value="MFS_dom"/>
</dbReference>
<feature type="transmembrane region" description="Helical" evidence="3">
    <location>
        <begin position="498"/>
        <end position="519"/>
    </location>
</feature>
<feature type="region of interest" description="Disordered" evidence="2">
    <location>
        <begin position="213"/>
        <end position="289"/>
    </location>
</feature>
<proteinExistence type="predicted"/>
<protein>
    <submittedName>
        <fullName evidence="5">MFS domain-containing protein</fullName>
    </submittedName>
</protein>
<evidence type="ECO:0000256" key="3">
    <source>
        <dbReference type="SAM" id="Phobius"/>
    </source>
</evidence>
<dbReference type="PANTHER" id="PTHR11360">
    <property type="entry name" value="MONOCARBOXYLATE TRANSPORTER"/>
    <property type="match status" value="1"/>
</dbReference>
<organism evidence="5 6">
    <name type="scientific">Caenorhabditis japonica</name>
    <dbReference type="NCBI Taxonomy" id="281687"/>
    <lineage>
        <taxon>Eukaryota</taxon>
        <taxon>Metazoa</taxon>
        <taxon>Ecdysozoa</taxon>
        <taxon>Nematoda</taxon>
        <taxon>Chromadorea</taxon>
        <taxon>Rhabditida</taxon>
        <taxon>Rhabditina</taxon>
        <taxon>Rhabditomorpha</taxon>
        <taxon>Rhabditoidea</taxon>
        <taxon>Rhabditidae</taxon>
        <taxon>Peloderinae</taxon>
        <taxon>Caenorhabditis</taxon>
    </lineage>
</organism>
<dbReference type="Pfam" id="PF07690">
    <property type="entry name" value="MFS_1"/>
    <property type="match status" value="2"/>
</dbReference>
<evidence type="ECO:0000313" key="6">
    <source>
        <dbReference type="Proteomes" id="UP000005237"/>
    </source>
</evidence>
<dbReference type="PANTHER" id="PTHR11360:SF284">
    <property type="entry name" value="EG:103B4.3 PROTEIN-RELATED"/>
    <property type="match status" value="1"/>
</dbReference>
<feature type="transmembrane region" description="Helical" evidence="3">
    <location>
        <begin position="64"/>
        <end position="84"/>
    </location>
</feature>
<reference evidence="6" key="1">
    <citation type="submission" date="2010-08" db="EMBL/GenBank/DDBJ databases">
        <authorList>
            <consortium name="Caenorhabditis japonica Sequencing Consortium"/>
            <person name="Wilson R.K."/>
        </authorList>
    </citation>
    <scope>NUCLEOTIDE SEQUENCE [LARGE SCALE GENOMIC DNA]</scope>
    <source>
        <strain evidence="6">DF5081</strain>
    </source>
</reference>
<feature type="transmembrane region" description="Helical" evidence="3">
    <location>
        <begin position="466"/>
        <end position="486"/>
    </location>
</feature>
<keyword evidence="3" id="KW-0472">Membrane</keyword>
<feature type="transmembrane region" description="Helical" evidence="3">
    <location>
        <begin position="388"/>
        <end position="407"/>
    </location>
</feature>
<dbReference type="InterPro" id="IPR036259">
    <property type="entry name" value="MFS_trans_sf"/>
</dbReference>
<feature type="transmembrane region" description="Helical" evidence="3">
    <location>
        <begin position="178"/>
        <end position="200"/>
    </location>
</feature>
<feature type="domain" description="Major facilitator superfamily (MFS) profile" evidence="4">
    <location>
        <begin position="23"/>
        <end position="580"/>
    </location>
</feature>
<feature type="transmembrane region" description="Helical" evidence="3">
    <location>
        <begin position="116"/>
        <end position="142"/>
    </location>
</feature>
<dbReference type="GO" id="GO:0008028">
    <property type="term" value="F:monocarboxylic acid transmembrane transporter activity"/>
    <property type="evidence" value="ECO:0007669"/>
    <property type="project" value="TreeGrafter"/>
</dbReference>
<comment type="subcellular location">
    <subcellularLocation>
        <location evidence="1">Membrane</location>
        <topology evidence="1">Multi-pass membrane protein</topology>
    </subcellularLocation>
</comment>
<evidence type="ECO:0000256" key="1">
    <source>
        <dbReference type="ARBA" id="ARBA00004141"/>
    </source>
</evidence>
<keyword evidence="6" id="KW-1185">Reference proteome</keyword>
<dbReference type="InterPro" id="IPR050327">
    <property type="entry name" value="Proton-linked_MCT"/>
</dbReference>
<feature type="transmembrane region" description="Helical" evidence="3">
    <location>
        <begin position="554"/>
        <end position="578"/>
    </location>
</feature>
<feature type="transmembrane region" description="Helical" evidence="3">
    <location>
        <begin position="526"/>
        <end position="548"/>
    </location>
</feature>
<evidence type="ECO:0000256" key="2">
    <source>
        <dbReference type="SAM" id="MobiDB-lite"/>
    </source>
</evidence>
<dbReference type="FunFam" id="1.20.1250.20:FF:000488">
    <property type="entry name" value="MonoCarboxylate Transporter family"/>
    <property type="match status" value="1"/>
</dbReference>
<feature type="transmembrane region" description="Helical" evidence="3">
    <location>
        <begin position="91"/>
        <end position="110"/>
    </location>
</feature>
<keyword evidence="3" id="KW-0812">Transmembrane</keyword>
<dbReference type="Gene3D" id="1.20.1250.20">
    <property type="entry name" value="MFS general substrate transporter like domains"/>
    <property type="match status" value="2"/>
</dbReference>
<dbReference type="Proteomes" id="UP000005237">
    <property type="component" value="Unassembled WGS sequence"/>
</dbReference>
<feature type="region of interest" description="Disordered" evidence="2">
    <location>
        <begin position="317"/>
        <end position="353"/>
    </location>
</feature>
<dbReference type="FunFam" id="1.20.1250.20:FF:000664">
    <property type="entry name" value="MonoCarboxylate Transporter family"/>
    <property type="match status" value="1"/>
</dbReference>
<dbReference type="CDD" id="cd17352">
    <property type="entry name" value="MFS_MCT_SLC16"/>
    <property type="match status" value="1"/>
</dbReference>
<feature type="compositionally biased region" description="Low complexity" evidence="2">
    <location>
        <begin position="239"/>
        <end position="258"/>
    </location>
</feature>
<feature type="compositionally biased region" description="Basic and acidic residues" evidence="2">
    <location>
        <begin position="222"/>
        <end position="235"/>
    </location>
</feature>